<keyword evidence="3 5" id="KW-0067">ATP-binding</keyword>
<dbReference type="PANTHER" id="PTHR10695">
    <property type="entry name" value="DEPHOSPHO-COA KINASE-RELATED"/>
    <property type="match status" value="1"/>
</dbReference>
<protein>
    <recommendedName>
        <fullName evidence="5 6">Dephospho-CoA kinase</fullName>
        <ecNumber evidence="5 6">2.7.1.24</ecNumber>
    </recommendedName>
    <alternativeName>
        <fullName evidence="5">Dephosphocoenzyme A kinase</fullName>
    </alternativeName>
</protein>
<comment type="pathway">
    <text evidence="5">Cofactor biosynthesis; coenzyme A biosynthesis; CoA from (R)-pantothenate: step 5/5.</text>
</comment>
<evidence type="ECO:0000256" key="1">
    <source>
        <dbReference type="ARBA" id="ARBA00009018"/>
    </source>
</evidence>
<sequence>MRLIIGLTGGIGSGKSTVAKEFIALGIDVIDADKVAREVVEPGQPALANIELYFGKEVVDANGELDRAKLRNIIFKSDTKKQWLNELLHPIIRDTLLKQLEQAQSKYVILEAPLLLENNLTKYTDYTLVVDVTEALQIQRATQRDSNSITQIQAIMDAQISRELRLQQADYIIDNSSTDLVVLKQQVKMLHLQFLSIQK</sequence>
<comment type="similarity">
    <text evidence="1 5">Belongs to the CoaE family.</text>
</comment>
<dbReference type="InterPro" id="IPR027417">
    <property type="entry name" value="P-loop_NTPase"/>
</dbReference>
<keyword evidence="8" id="KW-1185">Reference proteome</keyword>
<keyword evidence="5 7" id="KW-0418">Kinase</keyword>
<gene>
    <name evidence="5 7" type="primary">coaE</name>
    <name evidence="7" type="ORF">V6255_03580</name>
</gene>
<dbReference type="Pfam" id="PF01121">
    <property type="entry name" value="CoaE"/>
    <property type="match status" value="1"/>
</dbReference>
<accession>A0ABU9H8T9</accession>
<dbReference type="EMBL" id="JBAKBA010000005">
    <property type="protein sequence ID" value="MEL0658213.1"/>
    <property type="molecule type" value="Genomic_DNA"/>
</dbReference>
<evidence type="ECO:0000256" key="4">
    <source>
        <dbReference type="ARBA" id="ARBA00022993"/>
    </source>
</evidence>
<dbReference type="GO" id="GO:0004140">
    <property type="term" value="F:dephospho-CoA kinase activity"/>
    <property type="evidence" value="ECO:0007669"/>
    <property type="project" value="UniProtKB-EC"/>
</dbReference>
<proteinExistence type="inferred from homology"/>
<keyword evidence="5 7" id="KW-0808">Transferase</keyword>
<dbReference type="InterPro" id="IPR001977">
    <property type="entry name" value="Depp_CoAkinase"/>
</dbReference>
<keyword evidence="4 5" id="KW-0173">Coenzyme A biosynthesis</keyword>
<keyword evidence="5" id="KW-0963">Cytoplasm</keyword>
<comment type="catalytic activity">
    <reaction evidence="5">
        <text>3'-dephospho-CoA + ATP = ADP + CoA + H(+)</text>
        <dbReference type="Rhea" id="RHEA:18245"/>
        <dbReference type="ChEBI" id="CHEBI:15378"/>
        <dbReference type="ChEBI" id="CHEBI:30616"/>
        <dbReference type="ChEBI" id="CHEBI:57287"/>
        <dbReference type="ChEBI" id="CHEBI:57328"/>
        <dbReference type="ChEBI" id="CHEBI:456216"/>
        <dbReference type="EC" id="2.7.1.24"/>
    </reaction>
</comment>
<evidence type="ECO:0000313" key="7">
    <source>
        <dbReference type="EMBL" id="MEL0658213.1"/>
    </source>
</evidence>
<keyword evidence="2 5" id="KW-0547">Nucleotide-binding</keyword>
<evidence type="ECO:0000256" key="6">
    <source>
        <dbReference type="NCBIfam" id="TIGR00152"/>
    </source>
</evidence>
<feature type="binding site" evidence="5">
    <location>
        <begin position="12"/>
        <end position="17"/>
    </location>
    <ligand>
        <name>ATP</name>
        <dbReference type="ChEBI" id="CHEBI:30616"/>
    </ligand>
</feature>
<dbReference type="PANTHER" id="PTHR10695:SF46">
    <property type="entry name" value="BIFUNCTIONAL COENZYME A SYNTHASE-RELATED"/>
    <property type="match status" value="1"/>
</dbReference>
<comment type="subcellular location">
    <subcellularLocation>
        <location evidence="5">Cytoplasm</location>
    </subcellularLocation>
</comment>
<organism evidence="7 8">
    <name type="scientific">Psychromonas arctica</name>
    <dbReference type="NCBI Taxonomy" id="168275"/>
    <lineage>
        <taxon>Bacteria</taxon>
        <taxon>Pseudomonadati</taxon>
        <taxon>Pseudomonadota</taxon>
        <taxon>Gammaproteobacteria</taxon>
        <taxon>Alteromonadales</taxon>
        <taxon>Psychromonadaceae</taxon>
        <taxon>Psychromonas</taxon>
    </lineage>
</organism>
<dbReference type="NCBIfam" id="TIGR00152">
    <property type="entry name" value="dephospho-CoA kinase"/>
    <property type="match status" value="1"/>
</dbReference>
<dbReference type="CDD" id="cd02022">
    <property type="entry name" value="DPCK"/>
    <property type="match status" value="1"/>
</dbReference>
<reference evidence="7 8" key="1">
    <citation type="submission" date="2024-02" db="EMBL/GenBank/DDBJ databases">
        <title>Bacteria isolated from the canopy kelp, Nereocystis luetkeana.</title>
        <authorList>
            <person name="Pfister C.A."/>
            <person name="Younker I.T."/>
            <person name="Light S.H."/>
        </authorList>
    </citation>
    <scope>NUCLEOTIDE SEQUENCE [LARGE SCALE GENOMIC DNA]</scope>
    <source>
        <strain evidence="7 8">TI.2.07</strain>
    </source>
</reference>
<dbReference type="RefSeq" id="WP_341626911.1">
    <property type="nucleotide sequence ID" value="NZ_JBAKBA010000005.1"/>
</dbReference>
<dbReference type="PROSITE" id="PS51219">
    <property type="entry name" value="DPCK"/>
    <property type="match status" value="1"/>
</dbReference>
<name>A0ABU9H8T9_9GAMM</name>
<comment type="function">
    <text evidence="5">Catalyzes the phosphorylation of the 3'-hydroxyl group of dephosphocoenzyme A to form coenzyme A.</text>
</comment>
<dbReference type="SUPFAM" id="SSF52540">
    <property type="entry name" value="P-loop containing nucleoside triphosphate hydrolases"/>
    <property type="match status" value="1"/>
</dbReference>
<evidence type="ECO:0000256" key="5">
    <source>
        <dbReference type="HAMAP-Rule" id="MF_00376"/>
    </source>
</evidence>
<dbReference type="HAMAP" id="MF_00376">
    <property type="entry name" value="Dephospho_CoA_kinase"/>
    <property type="match status" value="1"/>
</dbReference>
<evidence type="ECO:0000256" key="3">
    <source>
        <dbReference type="ARBA" id="ARBA00022840"/>
    </source>
</evidence>
<comment type="caution">
    <text evidence="7">The sequence shown here is derived from an EMBL/GenBank/DDBJ whole genome shotgun (WGS) entry which is preliminary data.</text>
</comment>
<evidence type="ECO:0000313" key="8">
    <source>
        <dbReference type="Proteomes" id="UP001366060"/>
    </source>
</evidence>
<dbReference type="EC" id="2.7.1.24" evidence="5 6"/>
<evidence type="ECO:0000256" key="2">
    <source>
        <dbReference type="ARBA" id="ARBA00022741"/>
    </source>
</evidence>
<dbReference type="Proteomes" id="UP001366060">
    <property type="component" value="Unassembled WGS sequence"/>
</dbReference>
<dbReference type="Gene3D" id="3.40.50.300">
    <property type="entry name" value="P-loop containing nucleotide triphosphate hydrolases"/>
    <property type="match status" value="1"/>
</dbReference>